<comment type="similarity">
    <text evidence="5">Belongs to the SAT4 family.</text>
</comment>
<dbReference type="EMBL" id="ML991801">
    <property type="protein sequence ID" value="KAF2234031.1"/>
    <property type="molecule type" value="Genomic_DNA"/>
</dbReference>
<sequence length="369" mass="41096">MTSSGKPVGIAPPPPGQEANFIDPQTRQESNIALHTVMLFFVTLSVGIRIYTRRFITHALGIDDLLCIIAYCLLLTYCSLLLACGQYYLGHHLWDIKFSDFIHGSKLEVWTEWVYLPLSAFTKLSCLLFYRRIFVPSGLMTGIIWSGVFFITVIYTVLLTMSVLNCQPIRKRWNPSVHGVCLPDGTLAYSSGAFNVLSDIFVLLLPLPAVWRLNMSVSKRAKILAVFGLGLIVVVMSITRLAKTPLAFKSTDSSWELSEFAIYAILEMDIALICACLLAFPAFIDRYGPHLVAKMKSYTSLGRWTTQEASTIKLEDHLNAKRETSLGSSDRYRNLSEGADVVTHNTDTSADRPSYSSGYRAATVNHSVV</sequence>
<feature type="transmembrane region" description="Helical" evidence="7">
    <location>
        <begin position="32"/>
        <end position="52"/>
    </location>
</feature>
<keyword evidence="4 7" id="KW-0472">Membrane</keyword>
<dbReference type="GO" id="GO:0016020">
    <property type="term" value="C:membrane"/>
    <property type="evidence" value="ECO:0007669"/>
    <property type="project" value="UniProtKB-SubCell"/>
</dbReference>
<dbReference type="OrthoDB" id="5022096at2759"/>
<feature type="transmembrane region" description="Helical" evidence="7">
    <location>
        <begin position="192"/>
        <end position="211"/>
    </location>
</feature>
<protein>
    <recommendedName>
        <fullName evidence="8">Rhodopsin domain-containing protein</fullName>
    </recommendedName>
</protein>
<keyword evidence="10" id="KW-1185">Reference proteome</keyword>
<feature type="region of interest" description="Disordered" evidence="6">
    <location>
        <begin position="1"/>
        <end position="22"/>
    </location>
</feature>
<evidence type="ECO:0000256" key="5">
    <source>
        <dbReference type="ARBA" id="ARBA00038359"/>
    </source>
</evidence>
<feature type="transmembrane region" description="Helical" evidence="7">
    <location>
        <begin position="262"/>
        <end position="284"/>
    </location>
</feature>
<reference evidence="9" key="1">
    <citation type="journal article" date="2020" name="Stud. Mycol.">
        <title>101 Dothideomycetes genomes: a test case for predicting lifestyles and emergence of pathogens.</title>
        <authorList>
            <person name="Haridas S."/>
            <person name="Albert R."/>
            <person name="Binder M."/>
            <person name="Bloem J."/>
            <person name="Labutti K."/>
            <person name="Salamov A."/>
            <person name="Andreopoulos B."/>
            <person name="Baker S."/>
            <person name="Barry K."/>
            <person name="Bills G."/>
            <person name="Bluhm B."/>
            <person name="Cannon C."/>
            <person name="Castanera R."/>
            <person name="Culley D."/>
            <person name="Daum C."/>
            <person name="Ezra D."/>
            <person name="Gonzalez J."/>
            <person name="Henrissat B."/>
            <person name="Kuo A."/>
            <person name="Liang C."/>
            <person name="Lipzen A."/>
            <person name="Lutzoni F."/>
            <person name="Magnuson J."/>
            <person name="Mondo S."/>
            <person name="Nolan M."/>
            <person name="Ohm R."/>
            <person name="Pangilinan J."/>
            <person name="Park H.-J."/>
            <person name="Ramirez L."/>
            <person name="Alfaro M."/>
            <person name="Sun H."/>
            <person name="Tritt A."/>
            <person name="Yoshinaga Y."/>
            <person name="Zwiers L.-H."/>
            <person name="Turgeon B."/>
            <person name="Goodwin S."/>
            <person name="Spatafora J."/>
            <person name="Crous P."/>
            <person name="Grigoriev I."/>
        </authorList>
    </citation>
    <scope>NUCLEOTIDE SEQUENCE</scope>
    <source>
        <strain evidence="9">Tuck. ex Michener</strain>
    </source>
</reference>
<dbReference type="InterPro" id="IPR052337">
    <property type="entry name" value="SAT4-like"/>
</dbReference>
<proteinExistence type="inferred from homology"/>
<evidence type="ECO:0000256" key="3">
    <source>
        <dbReference type="ARBA" id="ARBA00022989"/>
    </source>
</evidence>
<keyword evidence="2 7" id="KW-0812">Transmembrane</keyword>
<dbReference type="PANTHER" id="PTHR33048:SF158">
    <property type="entry name" value="MEMBRANE PROTEIN PTH11-LIKE, PUTATIVE-RELATED"/>
    <property type="match status" value="1"/>
</dbReference>
<dbReference type="Proteomes" id="UP000800092">
    <property type="component" value="Unassembled WGS sequence"/>
</dbReference>
<evidence type="ECO:0000313" key="9">
    <source>
        <dbReference type="EMBL" id="KAF2234031.1"/>
    </source>
</evidence>
<feature type="domain" description="Rhodopsin" evidence="8">
    <location>
        <begin position="48"/>
        <end position="282"/>
    </location>
</feature>
<evidence type="ECO:0000256" key="6">
    <source>
        <dbReference type="SAM" id="MobiDB-lite"/>
    </source>
</evidence>
<dbReference type="AlphaFoldDB" id="A0A6A6H8A1"/>
<name>A0A6A6H8A1_VIRVR</name>
<evidence type="ECO:0000256" key="4">
    <source>
        <dbReference type="ARBA" id="ARBA00023136"/>
    </source>
</evidence>
<evidence type="ECO:0000313" key="10">
    <source>
        <dbReference type="Proteomes" id="UP000800092"/>
    </source>
</evidence>
<feature type="transmembrane region" description="Helical" evidence="7">
    <location>
        <begin position="142"/>
        <end position="164"/>
    </location>
</feature>
<dbReference type="PANTHER" id="PTHR33048">
    <property type="entry name" value="PTH11-LIKE INTEGRAL MEMBRANE PROTEIN (AFU_ORTHOLOGUE AFUA_5G11245)"/>
    <property type="match status" value="1"/>
</dbReference>
<evidence type="ECO:0000256" key="2">
    <source>
        <dbReference type="ARBA" id="ARBA00022692"/>
    </source>
</evidence>
<evidence type="ECO:0000256" key="7">
    <source>
        <dbReference type="SAM" id="Phobius"/>
    </source>
</evidence>
<feature type="transmembrane region" description="Helical" evidence="7">
    <location>
        <begin position="64"/>
        <end position="89"/>
    </location>
</feature>
<accession>A0A6A6H8A1</accession>
<evidence type="ECO:0000259" key="8">
    <source>
        <dbReference type="Pfam" id="PF20684"/>
    </source>
</evidence>
<organism evidence="9 10">
    <name type="scientific">Viridothelium virens</name>
    <name type="common">Speckled blister lichen</name>
    <name type="synonym">Trypethelium virens</name>
    <dbReference type="NCBI Taxonomy" id="1048519"/>
    <lineage>
        <taxon>Eukaryota</taxon>
        <taxon>Fungi</taxon>
        <taxon>Dikarya</taxon>
        <taxon>Ascomycota</taxon>
        <taxon>Pezizomycotina</taxon>
        <taxon>Dothideomycetes</taxon>
        <taxon>Dothideomycetes incertae sedis</taxon>
        <taxon>Trypetheliales</taxon>
        <taxon>Trypetheliaceae</taxon>
        <taxon>Viridothelium</taxon>
    </lineage>
</organism>
<gene>
    <name evidence="9" type="ORF">EV356DRAFT_502646</name>
</gene>
<evidence type="ECO:0000256" key="1">
    <source>
        <dbReference type="ARBA" id="ARBA00004141"/>
    </source>
</evidence>
<dbReference type="Pfam" id="PF20684">
    <property type="entry name" value="Fung_rhodopsin"/>
    <property type="match status" value="1"/>
</dbReference>
<feature type="transmembrane region" description="Helical" evidence="7">
    <location>
        <begin position="223"/>
        <end position="242"/>
    </location>
</feature>
<feature type="transmembrane region" description="Helical" evidence="7">
    <location>
        <begin position="109"/>
        <end position="130"/>
    </location>
</feature>
<keyword evidence="3 7" id="KW-1133">Transmembrane helix</keyword>
<comment type="subcellular location">
    <subcellularLocation>
        <location evidence="1">Membrane</location>
        <topology evidence="1">Multi-pass membrane protein</topology>
    </subcellularLocation>
</comment>
<dbReference type="InterPro" id="IPR049326">
    <property type="entry name" value="Rhodopsin_dom_fungi"/>
</dbReference>